<keyword evidence="1" id="KW-1133">Transmembrane helix</keyword>
<dbReference type="Proteomes" id="UP000243361">
    <property type="component" value="Unassembled WGS sequence"/>
</dbReference>
<feature type="transmembrane region" description="Helical" evidence="1">
    <location>
        <begin position="79"/>
        <end position="99"/>
    </location>
</feature>
<keyword evidence="1" id="KW-0472">Membrane</keyword>
<dbReference type="EMBL" id="MUIE01000387">
    <property type="protein sequence ID" value="OQX32683.1"/>
    <property type="molecule type" value="Genomic_DNA"/>
</dbReference>
<accession>A0A657PKW9</accession>
<evidence type="ECO:0000256" key="1">
    <source>
        <dbReference type="SAM" id="Phobius"/>
    </source>
</evidence>
<comment type="caution">
    <text evidence="2">The sequence shown here is derived from an EMBL/GenBank/DDBJ whole genome shotgun (WGS) entry which is preliminary data.</text>
</comment>
<organism evidence="2 3">
    <name type="scientific">Candidatus Sedimenticola endophacoides</name>
    <dbReference type="NCBI Taxonomy" id="2548426"/>
    <lineage>
        <taxon>Bacteria</taxon>
        <taxon>Pseudomonadati</taxon>
        <taxon>Pseudomonadota</taxon>
        <taxon>Gammaproteobacteria</taxon>
        <taxon>Chromatiales</taxon>
        <taxon>Sedimenticolaceae</taxon>
        <taxon>Sedimenticola</taxon>
    </lineage>
</organism>
<evidence type="ECO:0000313" key="3">
    <source>
        <dbReference type="Proteomes" id="UP000243361"/>
    </source>
</evidence>
<keyword evidence="3" id="KW-1185">Reference proteome</keyword>
<name>A0A657PKW9_9GAMM</name>
<feature type="non-terminal residue" evidence="2">
    <location>
        <position position="437"/>
    </location>
</feature>
<sequence length="437" mass="48341">MCVTLPEHRRQPAAHRNHTWFMETARHYTVHMSFSFPGPSRQTRQQDHAISLEREGQAWLNRLTGAARDEPWPVTLLKLAWTAGPATLAAAWLGYYMGFGQTAPLENLRFFFAYTVVFGVIGLATGILARATYGQRRRLMERDLLRVADHLPDLIATVRDLHLAALEPEVRRLEAVGLLLQRVDLSPEALALAIEELGAGRRLARIAAKIELYRLSGLNSRVQELANAAATPAQTVVAAVAEWAPTVATLLERRLAGDAPSYSDGIARDSNFLERILTAMGQEDDRLMTLLDAEEVLVLACELINGRRIPMLLVSYRGHWGLARATDRLEQRRNLYRIANNTVLSRLKALVALLGESGTPGTVGATRGLDSAMLLSQARDGIAGLNRSVDTLGSQPAPLTGDARQRLQDTLETLQAALRLTEDMRRAVHRAARRHTL</sequence>
<reference evidence="2" key="1">
    <citation type="submission" date="2017-02" db="EMBL/GenBank/DDBJ databases">
        <title>Novel co-symbiosis in the unique lucinid bivalve Phacoides pectinatus.</title>
        <authorList>
            <person name="Lim S.J."/>
            <person name="Davis B.G."/>
            <person name="Gill D.E."/>
            <person name="Engel A.S."/>
            <person name="Anderson L.C."/>
            <person name="Campbell B.J."/>
        </authorList>
    </citation>
    <scope>NUCLEOTIDE SEQUENCE [LARGE SCALE GENOMIC DNA]</scope>
    <source>
        <strain evidence="2">LUC13016_P6</strain>
    </source>
</reference>
<dbReference type="AlphaFoldDB" id="A0A657PKW9"/>
<evidence type="ECO:0000313" key="2">
    <source>
        <dbReference type="EMBL" id="OQX32683.1"/>
    </source>
</evidence>
<gene>
    <name evidence="2" type="ORF">B0D84_05800</name>
</gene>
<protein>
    <submittedName>
        <fullName evidence="2">Uncharacterized protein</fullName>
    </submittedName>
</protein>
<keyword evidence="1" id="KW-0812">Transmembrane</keyword>
<feature type="transmembrane region" description="Helical" evidence="1">
    <location>
        <begin position="111"/>
        <end position="133"/>
    </location>
</feature>
<proteinExistence type="predicted"/>